<name>A0A168LGB2_MUCCL</name>
<dbReference type="InterPro" id="IPR000679">
    <property type="entry name" value="Znf_GATA"/>
</dbReference>
<feature type="region of interest" description="Disordered" evidence="7">
    <location>
        <begin position="221"/>
        <end position="261"/>
    </location>
</feature>
<evidence type="ECO:0000256" key="3">
    <source>
        <dbReference type="ARBA" id="ARBA00022771"/>
    </source>
</evidence>
<dbReference type="GO" id="GO:0005634">
    <property type="term" value="C:nucleus"/>
    <property type="evidence" value="ECO:0007669"/>
    <property type="project" value="UniProtKB-SubCell"/>
</dbReference>
<organism evidence="9 10">
    <name type="scientific">Mucor lusitanicus CBS 277.49</name>
    <dbReference type="NCBI Taxonomy" id="747725"/>
    <lineage>
        <taxon>Eukaryota</taxon>
        <taxon>Fungi</taxon>
        <taxon>Fungi incertae sedis</taxon>
        <taxon>Mucoromycota</taxon>
        <taxon>Mucoromycotina</taxon>
        <taxon>Mucoromycetes</taxon>
        <taxon>Mucorales</taxon>
        <taxon>Mucorineae</taxon>
        <taxon>Mucoraceae</taxon>
        <taxon>Mucor</taxon>
    </lineage>
</organism>
<dbReference type="SMART" id="SM00401">
    <property type="entry name" value="ZnF_GATA"/>
    <property type="match status" value="2"/>
</dbReference>
<evidence type="ECO:0000256" key="7">
    <source>
        <dbReference type="SAM" id="MobiDB-lite"/>
    </source>
</evidence>
<feature type="compositionally biased region" description="Polar residues" evidence="7">
    <location>
        <begin position="60"/>
        <end position="77"/>
    </location>
</feature>
<feature type="compositionally biased region" description="Basic and acidic residues" evidence="7">
    <location>
        <begin position="153"/>
        <end position="162"/>
    </location>
</feature>
<feature type="domain" description="GATA-type" evidence="8">
    <location>
        <begin position="282"/>
        <end position="337"/>
    </location>
</feature>
<comment type="caution">
    <text evidence="9">The sequence shown here is derived from an EMBL/GenBank/DDBJ whole genome shotgun (WGS) entry which is preliminary data.</text>
</comment>
<reference evidence="9 10" key="1">
    <citation type="submission" date="2015-06" db="EMBL/GenBank/DDBJ databases">
        <title>Expansion of signal transduction pathways in fungi by whole-genome duplication.</title>
        <authorList>
            <consortium name="DOE Joint Genome Institute"/>
            <person name="Corrochano L.M."/>
            <person name="Kuo A."/>
            <person name="Marcet-Houben M."/>
            <person name="Polaino S."/>
            <person name="Salamov A."/>
            <person name="Villalobos J.M."/>
            <person name="Alvarez M.I."/>
            <person name="Avalos J."/>
            <person name="Benito E.P."/>
            <person name="Benoit I."/>
            <person name="Burger G."/>
            <person name="Camino L.P."/>
            <person name="Canovas D."/>
            <person name="Cerda-Olmedo E."/>
            <person name="Cheng J.-F."/>
            <person name="Dominguez A."/>
            <person name="Elias M."/>
            <person name="Eslava A.P."/>
            <person name="Glaser F."/>
            <person name="Grimwood J."/>
            <person name="Gutierrez G."/>
            <person name="Heitman J."/>
            <person name="Henrissat B."/>
            <person name="Iturriaga E.A."/>
            <person name="Lang B.F."/>
            <person name="Lavin J.L."/>
            <person name="Lee S."/>
            <person name="Li W."/>
            <person name="Lindquist E."/>
            <person name="Lopez-Garcia S."/>
            <person name="Luque E.M."/>
            <person name="Marcos A.T."/>
            <person name="Martin J."/>
            <person name="Mccluskey K."/>
            <person name="Medina H.R."/>
            <person name="Miralles-Duran A."/>
            <person name="Miyazaki A."/>
            <person name="Munoz-Torres E."/>
            <person name="Oguiza J.A."/>
            <person name="Ohm R."/>
            <person name="Olmedo M."/>
            <person name="Orejas M."/>
            <person name="Ortiz-Castellanos L."/>
            <person name="Pisabarro A.G."/>
            <person name="Rodriguez-Romero J."/>
            <person name="Ruiz-Herrera J."/>
            <person name="Ruiz-Vazquez R."/>
            <person name="Sanz C."/>
            <person name="Schackwitz W."/>
            <person name="Schmutz J."/>
            <person name="Shahriari M."/>
            <person name="Shelest E."/>
            <person name="Silva-Franco F."/>
            <person name="Soanes D."/>
            <person name="Syed K."/>
            <person name="Tagua V.G."/>
            <person name="Talbot N.J."/>
            <person name="Thon M."/>
            <person name="De Vries R.P."/>
            <person name="Wiebenga A."/>
            <person name="Yadav J.S."/>
            <person name="Braun E.L."/>
            <person name="Baker S."/>
            <person name="Garre V."/>
            <person name="Horwitz B."/>
            <person name="Torres-Martinez S."/>
            <person name="Idnurm A."/>
            <person name="Herrera-Estrella A."/>
            <person name="Gabaldon T."/>
            <person name="Grigoriev I.V."/>
        </authorList>
    </citation>
    <scope>NUCLEOTIDE SEQUENCE [LARGE SCALE GENOMIC DNA]</scope>
    <source>
        <strain evidence="9 10">CBS 277.49</strain>
    </source>
</reference>
<keyword evidence="3 6" id="KW-0863">Zinc-finger</keyword>
<dbReference type="InterPro" id="IPR039355">
    <property type="entry name" value="Transcription_factor_GATA"/>
</dbReference>
<feature type="region of interest" description="Disordered" evidence="7">
    <location>
        <begin position="137"/>
        <end position="174"/>
    </location>
</feature>
<dbReference type="Pfam" id="PF00320">
    <property type="entry name" value="GATA"/>
    <property type="match status" value="1"/>
</dbReference>
<dbReference type="OrthoDB" id="515401at2759"/>
<dbReference type="SUPFAM" id="SSF57716">
    <property type="entry name" value="Glucocorticoid receptor-like (DNA-binding domain)"/>
    <property type="match status" value="1"/>
</dbReference>
<evidence type="ECO:0000256" key="4">
    <source>
        <dbReference type="ARBA" id="ARBA00022833"/>
    </source>
</evidence>
<proteinExistence type="predicted"/>
<gene>
    <name evidence="9" type="ORF">MUCCIDRAFT_110362</name>
</gene>
<feature type="compositionally biased region" description="Acidic residues" evidence="7">
    <location>
        <begin position="137"/>
        <end position="148"/>
    </location>
</feature>
<dbReference type="PANTHER" id="PTHR10071">
    <property type="entry name" value="TRANSCRIPTION FACTOR GATA FAMILY MEMBER"/>
    <property type="match status" value="1"/>
</dbReference>
<dbReference type="GO" id="GO:0000122">
    <property type="term" value="P:negative regulation of transcription by RNA polymerase II"/>
    <property type="evidence" value="ECO:0007669"/>
    <property type="project" value="TreeGrafter"/>
</dbReference>
<dbReference type="EMBL" id="AMYB01000004">
    <property type="protein sequence ID" value="OAD03497.1"/>
    <property type="molecule type" value="Genomic_DNA"/>
</dbReference>
<dbReference type="STRING" id="747725.A0A168LGB2"/>
<dbReference type="GO" id="GO:0000981">
    <property type="term" value="F:DNA-binding transcription factor activity, RNA polymerase II-specific"/>
    <property type="evidence" value="ECO:0007669"/>
    <property type="project" value="TreeGrafter"/>
</dbReference>
<dbReference type="Gene3D" id="3.30.50.10">
    <property type="entry name" value="Erythroid Transcription Factor GATA-1, subunit A"/>
    <property type="match status" value="1"/>
</dbReference>
<feature type="compositionally biased region" description="Polar residues" evidence="7">
    <location>
        <begin position="237"/>
        <end position="257"/>
    </location>
</feature>
<dbReference type="PROSITE" id="PS50114">
    <property type="entry name" value="GATA_ZN_FINGER_2"/>
    <property type="match status" value="2"/>
</dbReference>
<keyword evidence="4" id="KW-0862">Zinc</keyword>
<feature type="domain" description="GATA-type" evidence="8">
    <location>
        <begin position="174"/>
        <end position="230"/>
    </location>
</feature>
<evidence type="ECO:0000256" key="1">
    <source>
        <dbReference type="ARBA" id="ARBA00004123"/>
    </source>
</evidence>
<dbReference type="GO" id="GO:0000978">
    <property type="term" value="F:RNA polymerase II cis-regulatory region sequence-specific DNA binding"/>
    <property type="evidence" value="ECO:0007669"/>
    <property type="project" value="TreeGrafter"/>
</dbReference>
<evidence type="ECO:0000256" key="6">
    <source>
        <dbReference type="PROSITE-ProRule" id="PRU00094"/>
    </source>
</evidence>
<feature type="compositionally biased region" description="Low complexity" evidence="7">
    <location>
        <begin position="225"/>
        <end position="236"/>
    </location>
</feature>
<keyword evidence="10" id="KW-1185">Reference proteome</keyword>
<evidence type="ECO:0000256" key="5">
    <source>
        <dbReference type="ARBA" id="ARBA00023242"/>
    </source>
</evidence>
<accession>A0A168LGB2</accession>
<dbReference type="CDD" id="cd00202">
    <property type="entry name" value="ZnF_GATA"/>
    <property type="match status" value="1"/>
</dbReference>
<keyword evidence="2" id="KW-0479">Metal-binding</keyword>
<keyword evidence="5" id="KW-0539">Nucleus</keyword>
<dbReference type="InterPro" id="IPR013088">
    <property type="entry name" value="Znf_NHR/GATA"/>
</dbReference>
<sequence length="453" mass="51004">MMMGDEDFMLQYVETNTASGAQGNPTDFLDKGFSDLLLQQQYQVQQPSPASTLGGPVFSNFPSPTLSNDSNRSSPHNSADPAVNLLDPQQFLQSLSHFPQEGFDQFVQFEQENASFRTDQSQQQQQEDEDEDVLVIEDEEEEEEEEDSININDLKEKIEMKKKSQSKVQKSNRTPRQLECFNCHVTKTPLWRRTPDRAHSLCNACGLYYKQYNTHRPLHIRQKHQSNQSKQASASSTNVNITAPSSPEPASNNNDQDTYGMDVHYASPQRLEEPTPISTPPSHEETRCHQCYQSNAASWHINAMGQTICGSCTIYASMQQVATSTSSSSSPVAGQKRRSCDAILIEEDNASETHKLQRLYQQPQVFPSMVMPSANVQVDPLPTPPTVQQPPQQEEIHHQNDDTRFKSLIGRMSPQQMEGFLNMLERRCAILRSIIYSDNNNGDSAPTNSIIIS</sequence>
<evidence type="ECO:0000256" key="2">
    <source>
        <dbReference type="ARBA" id="ARBA00022723"/>
    </source>
</evidence>
<protein>
    <submittedName>
        <fullName evidence="9">GATA-type zinc finger transcription factor</fullName>
    </submittedName>
</protein>
<evidence type="ECO:0000313" key="9">
    <source>
        <dbReference type="EMBL" id="OAD03497.1"/>
    </source>
</evidence>
<dbReference type="GO" id="GO:0008270">
    <property type="term" value="F:zinc ion binding"/>
    <property type="evidence" value="ECO:0007669"/>
    <property type="project" value="UniProtKB-KW"/>
</dbReference>
<evidence type="ECO:0000313" key="10">
    <source>
        <dbReference type="Proteomes" id="UP000077051"/>
    </source>
</evidence>
<dbReference type="Proteomes" id="UP000077051">
    <property type="component" value="Unassembled WGS sequence"/>
</dbReference>
<dbReference type="VEuPathDB" id="FungiDB:MUCCIDRAFT_110362"/>
<feature type="region of interest" description="Disordered" evidence="7">
    <location>
        <begin position="44"/>
        <end position="83"/>
    </location>
</feature>
<dbReference type="AlphaFoldDB" id="A0A168LGB2"/>
<evidence type="ECO:0000259" key="8">
    <source>
        <dbReference type="PROSITE" id="PS50114"/>
    </source>
</evidence>
<dbReference type="GO" id="GO:0045944">
    <property type="term" value="P:positive regulation of transcription by RNA polymerase II"/>
    <property type="evidence" value="ECO:0007669"/>
    <property type="project" value="TreeGrafter"/>
</dbReference>
<dbReference type="PANTHER" id="PTHR10071:SF281">
    <property type="entry name" value="BOX A-BINDING FACTOR-RELATED"/>
    <property type="match status" value="1"/>
</dbReference>
<comment type="subcellular location">
    <subcellularLocation>
        <location evidence="1">Nucleus</location>
    </subcellularLocation>
</comment>